<evidence type="ECO:0000313" key="2">
    <source>
        <dbReference type="Proteomes" id="UP001177023"/>
    </source>
</evidence>
<protein>
    <submittedName>
        <fullName evidence="1">Uncharacterized protein</fullName>
    </submittedName>
</protein>
<name>A0AA36C8Z5_9BILA</name>
<accession>A0AA36C8Z5</accession>
<organism evidence="1 2">
    <name type="scientific">Mesorhabditis spiculigera</name>
    <dbReference type="NCBI Taxonomy" id="96644"/>
    <lineage>
        <taxon>Eukaryota</taxon>
        <taxon>Metazoa</taxon>
        <taxon>Ecdysozoa</taxon>
        <taxon>Nematoda</taxon>
        <taxon>Chromadorea</taxon>
        <taxon>Rhabditida</taxon>
        <taxon>Rhabditina</taxon>
        <taxon>Rhabditomorpha</taxon>
        <taxon>Rhabditoidea</taxon>
        <taxon>Rhabditidae</taxon>
        <taxon>Mesorhabditinae</taxon>
        <taxon>Mesorhabditis</taxon>
    </lineage>
</organism>
<reference evidence="1" key="1">
    <citation type="submission" date="2023-06" db="EMBL/GenBank/DDBJ databases">
        <authorList>
            <person name="Delattre M."/>
        </authorList>
    </citation>
    <scope>NUCLEOTIDE SEQUENCE</scope>
    <source>
        <strain evidence="1">AF72</strain>
    </source>
</reference>
<dbReference type="Proteomes" id="UP001177023">
    <property type="component" value="Unassembled WGS sequence"/>
</dbReference>
<feature type="non-terminal residue" evidence="1">
    <location>
        <position position="1"/>
    </location>
</feature>
<proteinExistence type="predicted"/>
<dbReference type="AlphaFoldDB" id="A0AA36C8Z5"/>
<dbReference type="EMBL" id="CATQJA010000775">
    <property type="protein sequence ID" value="CAJ0564028.1"/>
    <property type="molecule type" value="Genomic_DNA"/>
</dbReference>
<sequence>MSSITIEAVEEIRVEDVPRINRPRVHIDERLEQRWRNLGHDSLNLHWKRGLPAGKMVDELIGLAEGTINSMQTTTARVRDLTDNMCRLENLVGQLELGSQQIPLKLESSFRMPAEFE</sequence>
<gene>
    <name evidence="1" type="ORF">MSPICULIGERA_LOCUS2726</name>
</gene>
<keyword evidence="2" id="KW-1185">Reference proteome</keyword>
<comment type="caution">
    <text evidence="1">The sequence shown here is derived from an EMBL/GenBank/DDBJ whole genome shotgun (WGS) entry which is preliminary data.</text>
</comment>
<evidence type="ECO:0000313" key="1">
    <source>
        <dbReference type="EMBL" id="CAJ0564028.1"/>
    </source>
</evidence>